<evidence type="ECO:0000259" key="2">
    <source>
        <dbReference type="Pfam" id="PF00149"/>
    </source>
</evidence>
<dbReference type="InterPro" id="IPR029052">
    <property type="entry name" value="Metallo-depent_PP-like"/>
</dbReference>
<dbReference type="CDD" id="cd00144">
    <property type="entry name" value="MPP_PPP_family"/>
    <property type="match status" value="1"/>
</dbReference>
<dbReference type="InterPro" id="IPR004843">
    <property type="entry name" value="Calcineurin-like_PHP"/>
</dbReference>
<feature type="region of interest" description="Disordered" evidence="1">
    <location>
        <begin position="133"/>
        <end position="166"/>
    </location>
</feature>
<dbReference type="Pfam" id="PF00149">
    <property type="entry name" value="Metallophos"/>
    <property type="match status" value="1"/>
</dbReference>
<evidence type="ECO:0000313" key="4">
    <source>
        <dbReference type="Proteomes" id="UP000030143"/>
    </source>
</evidence>
<dbReference type="Gene3D" id="3.60.21.10">
    <property type="match status" value="1"/>
</dbReference>
<feature type="domain" description="Calcineurin-like phosphoesterase" evidence="2">
    <location>
        <begin position="41"/>
        <end position="147"/>
    </location>
</feature>
<evidence type="ECO:0000313" key="3">
    <source>
        <dbReference type="EMBL" id="KGO58949.1"/>
    </source>
</evidence>
<dbReference type="OrthoDB" id="10267127at2759"/>
<dbReference type="EMBL" id="JQFZ01000110">
    <property type="protein sequence ID" value="KGO58949.1"/>
    <property type="molecule type" value="Genomic_DNA"/>
</dbReference>
<protein>
    <recommendedName>
        <fullName evidence="2">Calcineurin-like phosphoesterase domain-containing protein</fullName>
    </recommendedName>
</protein>
<dbReference type="STRING" id="27334.A0A0A2ID42"/>
<feature type="compositionally biased region" description="Polar residues" evidence="1">
    <location>
        <begin position="157"/>
        <end position="166"/>
    </location>
</feature>
<proteinExistence type="predicted"/>
<evidence type="ECO:0000256" key="1">
    <source>
        <dbReference type="SAM" id="MobiDB-lite"/>
    </source>
</evidence>
<dbReference type="Proteomes" id="UP000030143">
    <property type="component" value="Unassembled WGS sequence"/>
</dbReference>
<dbReference type="PANTHER" id="PTHR42850:SF4">
    <property type="entry name" value="ZINC-DEPENDENT ENDOPOLYPHOSPHATASE"/>
    <property type="match status" value="1"/>
</dbReference>
<dbReference type="AlphaFoldDB" id="A0A0A2ID42"/>
<dbReference type="GO" id="GO:0005737">
    <property type="term" value="C:cytoplasm"/>
    <property type="evidence" value="ECO:0007669"/>
    <property type="project" value="TreeGrafter"/>
</dbReference>
<reference evidence="3 4" key="1">
    <citation type="journal article" date="2015" name="Mol. Plant Microbe Interact.">
        <title>Genome, transcriptome, and functional analyses of Penicillium expansum provide new insights into secondary metabolism and pathogenicity.</title>
        <authorList>
            <person name="Ballester A.R."/>
            <person name="Marcet-Houben M."/>
            <person name="Levin E."/>
            <person name="Sela N."/>
            <person name="Selma-Lazaro C."/>
            <person name="Carmona L."/>
            <person name="Wisniewski M."/>
            <person name="Droby S."/>
            <person name="Gonzalez-Candelas L."/>
            <person name="Gabaldon T."/>
        </authorList>
    </citation>
    <scope>NUCLEOTIDE SEQUENCE [LARGE SCALE GENOMIC DNA]</scope>
    <source>
        <strain evidence="3 4">MD-8</strain>
    </source>
</reference>
<organism evidence="3 4">
    <name type="scientific">Penicillium expansum</name>
    <name type="common">Blue mold rot fungus</name>
    <dbReference type="NCBI Taxonomy" id="27334"/>
    <lineage>
        <taxon>Eukaryota</taxon>
        <taxon>Fungi</taxon>
        <taxon>Dikarya</taxon>
        <taxon>Ascomycota</taxon>
        <taxon>Pezizomycotina</taxon>
        <taxon>Eurotiomycetes</taxon>
        <taxon>Eurotiomycetidae</taxon>
        <taxon>Eurotiales</taxon>
        <taxon>Aspergillaceae</taxon>
        <taxon>Penicillium</taxon>
    </lineage>
</organism>
<keyword evidence="4" id="KW-1185">Reference proteome</keyword>
<gene>
    <name evidence="3" type="ORF">PEX2_093040</name>
</gene>
<dbReference type="GO" id="GO:0016791">
    <property type="term" value="F:phosphatase activity"/>
    <property type="evidence" value="ECO:0007669"/>
    <property type="project" value="TreeGrafter"/>
</dbReference>
<dbReference type="HOGENOM" id="CLU_023125_0_1_1"/>
<name>A0A0A2ID42_PENEN</name>
<dbReference type="RefSeq" id="XP_016600290.1">
    <property type="nucleotide sequence ID" value="XM_016746574.1"/>
</dbReference>
<dbReference type="GeneID" id="27681994"/>
<feature type="compositionally biased region" description="Basic and acidic residues" evidence="1">
    <location>
        <begin position="145"/>
        <end position="154"/>
    </location>
</feature>
<dbReference type="SUPFAM" id="SSF56300">
    <property type="entry name" value="Metallo-dependent phosphatases"/>
    <property type="match status" value="1"/>
</dbReference>
<dbReference type="PANTHER" id="PTHR42850">
    <property type="entry name" value="METALLOPHOSPHOESTERASE"/>
    <property type="match status" value="1"/>
</dbReference>
<dbReference type="PhylomeDB" id="A0A0A2ID42"/>
<dbReference type="GO" id="GO:0000298">
    <property type="term" value="F:endopolyphosphatase activity"/>
    <property type="evidence" value="ECO:0007669"/>
    <property type="project" value="TreeGrafter"/>
</dbReference>
<dbReference type="InterPro" id="IPR050126">
    <property type="entry name" value="Ap4A_hydrolase"/>
</dbReference>
<dbReference type="GO" id="GO:0006798">
    <property type="term" value="P:polyphosphate catabolic process"/>
    <property type="evidence" value="ECO:0007669"/>
    <property type="project" value="TreeGrafter"/>
</dbReference>
<dbReference type="VEuPathDB" id="FungiDB:PEXP_083470"/>
<sequence>MAPTKSADKIFPITAFISDLPTNLISQFLPSSSENGPGGGRLVIVGDVHGMRKSLESLLHKIGFDKFKGDHLILVGDLVNKGPDSPGVVDLAMKLGASAVRGNHENAVLNAAAEINATRDGLVHSRALTGSPAVPKNLEADLPEDDVRGSEIPDKSGSATITGTPTSHSTALVLSTRQIDWLAALPLILRVQLPHVLKSSFGDNLIVAHAGLVPGISLEDQDPHTIMHMRSLVRKSGDEDGFTPAEIPGEESWIVEWDRWQDRQASKTTVVFGHDAKRRLQLGRYAIGLDSACLYGHQLSAVVIAASNGEIMHHVVQVECADTPIAPTVSVKDGDKAVVV</sequence>
<comment type="caution">
    <text evidence="3">The sequence shown here is derived from an EMBL/GenBank/DDBJ whole genome shotgun (WGS) entry which is preliminary data.</text>
</comment>
<accession>A0A0A2ID42</accession>